<dbReference type="AlphaFoldDB" id="A0A370GIY0"/>
<accession>A0A370GIY0</accession>
<dbReference type="SUPFAM" id="SSF48403">
    <property type="entry name" value="Ankyrin repeat"/>
    <property type="match status" value="1"/>
</dbReference>
<dbReference type="EMBL" id="QQAX01000010">
    <property type="protein sequence ID" value="RDI43762.1"/>
    <property type="molecule type" value="Genomic_DNA"/>
</dbReference>
<dbReference type="InterPro" id="IPR036770">
    <property type="entry name" value="Ankyrin_rpt-contain_sf"/>
</dbReference>
<dbReference type="PROSITE" id="PS50088">
    <property type="entry name" value="ANK_REPEAT"/>
    <property type="match status" value="2"/>
</dbReference>
<protein>
    <submittedName>
        <fullName evidence="4">Ankyrin repeat protein</fullName>
    </submittedName>
</protein>
<evidence type="ECO:0000256" key="3">
    <source>
        <dbReference type="PROSITE-ProRule" id="PRU00023"/>
    </source>
</evidence>
<gene>
    <name evidence="4" type="ORF">C8D86_11032</name>
</gene>
<evidence type="ECO:0000256" key="2">
    <source>
        <dbReference type="ARBA" id="ARBA00023043"/>
    </source>
</evidence>
<dbReference type="InterPro" id="IPR049969">
    <property type="entry name" value="T4SS_AnkH"/>
</dbReference>
<organism evidence="4 5">
    <name type="scientific">Aquicella lusitana</name>
    <dbReference type="NCBI Taxonomy" id="254246"/>
    <lineage>
        <taxon>Bacteria</taxon>
        <taxon>Pseudomonadati</taxon>
        <taxon>Pseudomonadota</taxon>
        <taxon>Gammaproteobacteria</taxon>
        <taxon>Legionellales</taxon>
        <taxon>Coxiellaceae</taxon>
        <taxon>Aquicella</taxon>
    </lineage>
</organism>
<keyword evidence="2 3" id="KW-0040">ANK repeat</keyword>
<name>A0A370GIY0_9COXI</name>
<keyword evidence="1" id="KW-0677">Repeat</keyword>
<sequence>MPTLADAILQEDIHSVRQLLRYGDEVNQIDEYGFTPLIEAAIVDNIEISELLLSQGADPNQQDVTGGTALHWAAENNNSDLCELLLAHRANPNAYTLAGQSVLVMPTLRQQSALKHLLIRAGADQVFAQDYINTKLLGHMYELVGTASIIDPQNRYVEVDFEGFFLEITIGLIADSLAQFKNHFAARQLRRYSGLAQFIVEVMLRASELIKYQQYRVDIRKFQSRIDALLRQQPVLIPVGYEGHAITFIQYNNIWVKCDRREDSRLYDNIMFYRIQHPQQLNADFVKTLIYEKQTSEFINEELDQILGLTPLTELKVESQISGNCSWANVEASIPALFFLVLMDLNPDSQAHAYYKTLAINFFQRWREWNKDRALHFCIQAYQEGDAIRKACKAEILAAILFQRCDPYNPSDRDRIESILSVLIRSPYEYLLKNYLRVYYYEGHTEEGKRFAELLKDYGYPTGR</sequence>
<dbReference type="Proteomes" id="UP000254720">
    <property type="component" value="Unassembled WGS sequence"/>
</dbReference>
<keyword evidence="5" id="KW-1185">Reference proteome</keyword>
<dbReference type="Gene3D" id="1.25.40.20">
    <property type="entry name" value="Ankyrin repeat-containing domain"/>
    <property type="match status" value="1"/>
</dbReference>
<dbReference type="SMART" id="SM00248">
    <property type="entry name" value="ANK"/>
    <property type="match status" value="2"/>
</dbReference>
<feature type="repeat" description="ANK" evidence="3">
    <location>
        <begin position="32"/>
        <end position="64"/>
    </location>
</feature>
<dbReference type="PANTHER" id="PTHR24171">
    <property type="entry name" value="ANKYRIN REPEAT DOMAIN-CONTAINING PROTEIN 39-RELATED"/>
    <property type="match status" value="1"/>
</dbReference>
<dbReference type="PROSITE" id="PS50297">
    <property type="entry name" value="ANK_REP_REGION"/>
    <property type="match status" value="2"/>
</dbReference>
<evidence type="ECO:0000313" key="4">
    <source>
        <dbReference type="EMBL" id="RDI43762.1"/>
    </source>
</evidence>
<feature type="repeat" description="ANK" evidence="3">
    <location>
        <begin position="65"/>
        <end position="97"/>
    </location>
</feature>
<dbReference type="NCBIfam" id="NF043023">
    <property type="entry name" value="T4SS_AnkH"/>
    <property type="match status" value="1"/>
</dbReference>
<reference evidence="4 5" key="1">
    <citation type="submission" date="2018-07" db="EMBL/GenBank/DDBJ databases">
        <title>Genomic Encyclopedia of Type Strains, Phase IV (KMG-IV): sequencing the most valuable type-strain genomes for metagenomic binning, comparative biology and taxonomic classification.</title>
        <authorList>
            <person name="Goeker M."/>
        </authorList>
    </citation>
    <scope>NUCLEOTIDE SEQUENCE [LARGE SCALE GENOMIC DNA]</scope>
    <source>
        <strain evidence="4 5">DSM 16500</strain>
    </source>
</reference>
<dbReference type="InterPro" id="IPR002110">
    <property type="entry name" value="Ankyrin_rpt"/>
</dbReference>
<proteinExistence type="predicted"/>
<comment type="caution">
    <text evidence="4">The sequence shown here is derived from an EMBL/GenBank/DDBJ whole genome shotgun (WGS) entry which is preliminary data.</text>
</comment>
<dbReference type="Pfam" id="PF12796">
    <property type="entry name" value="Ank_2"/>
    <property type="match status" value="1"/>
</dbReference>
<evidence type="ECO:0000313" key="5">
    <source>
        <dbReference type="Proteomes" id="UP000254720"/>
    </source>
</evidence>
<dbReference type="OrthoDB" id="7628061at2"/>
<dbReference type="RefSeq" id="WP_114834320.1">
    <property type="nucleotide sequence ID" value="NZ_LR699115.1"/>
</dbReference>
<evidence type="ECO:0000256" key="1">
    <source>
        <dbReference type="ARBA" id="ARBA00022737"/>
    </source>
</evidence>